<evidence type="ECO:0000313" key="2">
    <source>
        <dbReference type="Proteomes" id="UP001432027"/>
    </source>
</evidence>
<dbReference type="AlphaFoldDB" id="A0AAV5U5Z3"/>
<protein>
    <submittedName>
        <fullName evidence="1">Uncharacterized protein</fullName>
    </submittedName>
</protein>
<sequence length="88" mass="9920">QQKMSKASPLALGEAEPLDSKTKKRVLREWKKVLAHDPLLFQKAWVGSANRSMSIKQIFGIPLDQDAGLNVSFSNLYTLIENFFTKVV</sequence>
<organism evidence="1 2">
    <name type="scientific">Pristionchus entomophagus</name>
    <dbReference type="NCBI Taxonomy" id="358040"/>
    <lineage>
        <taxon>Eukaryota</taxon>
        <taxon>Metazoa</taxon>
        <taxon>Ecdysozoa</taxon>
        <taxon>Nematoda</taxon>
        <taxon>Chromadorea</taxon>
        <taxon>Rhabditida</taxon>
        <taxon>Rhabditina</taxon>
        <taxon>Diplogasteromorpha</taxon>
        <taxon>Diplogasteroidea</taxon>
        <taxon>Neodiplogasteridae</taxon>
        <taxon>Pristionchus</taxon>
    </lineage>
</organism>
<comment type="caution">
    <text evidence="1">The sequence shown here is derived from an EMBL/GenBank/DDBJ whole genome shotgun (WGS) entry which is preliminary data.</text>
</comment>
<reference evidence="1" key="1">
    <citation type="submission" date="2023-10" db="EMBL/GenBank/DDBJ databases">
        <title>Genome assembly of Pristionchus species.</title>
        <authorList>
            <person name="Yoshida K."/>
            <person name="Sommer R.J."/>
        </authorList>
    </citation>
    <scope>NUCLEOTIDE SEQUENCE</scope>
    <source>
        <strain evidence="1">RS0144</strain>
    </source>
</reference>
<proteinExistence type="predicted"/>
<feature type="non-terminal residue" evidence="1">
    <location>
        <position position="88"/>
    </location>
</feature>
<dbReference type="Proteomes" id="UP001432027">
    <property type="component" value="Unassembled WGS sequence"/>
</dbReference>
<accession>A0AAV5U5Z3</accession>
<gene>
    <name evidence="1" type="ORF">PENTCL1PPCAC_24371</name>
</gene>
<dbReference type="EMBL" id="BTSX01000005">
    <property type="protein sequence ID" value="GMT02197.1"/>
    <property type="molecule type" value="Genomic_DNA"/>
</dbReference>
<name>A0AAV5U5Z3_9BILA</name>
<evidence type="ECO:0000313" key="1">
    <source>
        <dbReference type="EMBL" id="GMT02197.1"/>
    </source>
</evidence>
<keyword evidence="2" id="KW-1185">Reference proteome</keyword>
<feature type="non-terminal residue" evidence="1">
    <location>
        <position position="1"/>
    </location>
</feature>